<dbReference type="PANTHER" id="PTHR35802:SF1">
    <property type="entry name" value="PROTEASE SYNTHASE AND SPORULATION PROTEIN PAI 2"/>
    <property type="match status" value="1"/>
</dbReference>
<accession>A0ABQ1K017</accession>
<dbReference type="Proteomes" id="UP000628854">
    <property type="component" value="Unassembled WGS sequence"/>
</dbReference>
<name>A0ABQ1K017_9PROT</name>
<gene>
    <name evidence="1" type="ORF">GCM10011503_30980</name>
</gene>
<dbReference type="SUPFAM" id="SSF50475">
    <property type="entry name" value="FMN-binding split barrel"/>
    <property type="match status" value="1"/>
</dbReference>
<reference evidence="2" key="1">
    <citation type="journal article" date="2019" name="Int. J. Syst. Evol. Microbiol.">
        <title>The Global Catalogue of Microorganisms (GCM) 10K type strain sequencing project: providing services to taxonomists for standard genome sequencing and annotation.</title>
        <authorList>
            <consortium name="The Broad Institute Genomics Platform"/>
            <consortium name="The Broad Institute Genome Sequencing Center for Infectious Disease"/>
            <person name="Wu L."/>
            <person name="Ma J."/>
        </authorList>
    </citation>
    <scope>NUCLEOTIDE SEQUENCE [LARGE SCALE GENOMIC DNA]</scope>
    <source>
        <strain evidence="2">CGMCC 1.15928</strain>
    </source>
</reference>
<dbReference type="Gene3D" id="2.30.110.10">
    <property type="entry name" value="Electron Transport, Fmn-binding Protein, Chain A"/>
    <property type="match status" value="1"/>
</dbReference>
<protein>
    <recommendedName>
        <fullName evidence="3">FMN-binding negative transcriptional regulator</fullName>
    </recommendedName>
</protein>
<dbReference type="PANTHER" id="PTHR35802">
    <property type="entry name" value="PROTEASE SYNTHASE AND SPORULATION PROTEIN PAI 2"/>
    <property type="match status" value="1"/>
</dbReference>
<comment type="caution">
    <text evidence="1">The sequence shown here is derived from an EMBL/GenBank/DDBJ whole genome shotgun (WGS) entry which is preliminary data.</text>
</comment>
<sequence length="193" mass="21245">MSVQFSNVPTREIVRFAAAYPFGWIVPVADPSSALLMPLLIETDAGGEPRSILGHLPRRAPATDALGRDGAAMFLFLGANAYIPPGWVSKDDWAPTWNFLSLKVHASDTRIDEAITRSAVEALVDHMERPAGSDWTVEKIGSRYDALLNSIIGFRSPVQALEPRFKLGQDETPAVYNEIKRALTDHDLAGWME</sequence>
<dbReference type="RefSeq" id="WP_084394388.1">
    <property type="nucleotide sequence ID" value="NZ_BMKF01000003.1"/>
</dbReference>
<proteinExistence type="predicted"/>
<dbReference type="Pfam" id="PF04299">
    <property type="entry name" value="FMN_bind_2"/>
    <property type="match status" value="1"/>
</dbReference>
<keyword evidence="2" id="KW-1185">Reference proteome</keyword>
<evidence type="ECO:0008006" key="3">
    <source>
        <dbReference type="Google" id="ProtNLM"/>
    </source>
</evidence>
<evidence type="ECO:0000313" key="2">
    <source>
        <dbReference type="Proteomes" id="UP000628854"/>
    </source>
</evidence>
<evidence type="ECO:0000313" key="1">
    <source>
        <dbReference type="EMBL" id="GGB80050.1"/>
    </source>
</evidence>
<dbReference type="InterPro" id="IPR012349">
    <property type="entry name" value="Split_barrel_FMN-bd"/>
</dbReference>
<dbReference type="InterPro" id="IPR007396">
    <property type="entry name" value="TR_PAI2-type"/>
</dbReference>
<organism evidence="1 2">
    <name type="scientific">Henriciella pelagia</name>
    <dbReference type="NCBI Taxonomy" id="1977912"/>
    <lineage>
        <taxon>Bacteria</taxon>
        <taxon>Pseudomonadati</taxon>
        <taxon>Pseudomonadota</taxon>
        <taxon>Alphaproteobacteria</taxon>
        <taxon>Hyphomonadales</taxon>
        <taxon>Hyphomonadaceae</taxon>
        <taxon>Henriciella</taxon>
    </lineage>
</organism>
<dbReference type="EMBL" id="BMKF01000003">
    <property type="protein sequence ID" value="GGB80050.1"/>
    <property type="molecule type" value="Genomic_DNA"/>
</dbReference>